<dbReference type="Pfam" id="PF00643">
    <property type="entry name" value="zf-B_box"/>
    <property type="match status" value="1"/>
</dbReference>
<dbReference type="InterPro" id="IPR000315">
    <property type="entry name" value="Znf_B-box"/>
</dbReference>
<evidence type="ECO:0000256" key="3">
    <source>
        <dbReference type="ARBA" id="ARBA00022833"/>
    </source>
</evidence>
<proteinExistence type="predicted"/>
<dbReference type="InterPro" id="IPR050143">
    <property type="entry name" value="TRIM/RBCC"/>
</dbReference>
<dbReference type="InterPro" id="IPR027370">
    <property type="entry name" value="Znf-RING_euk"/>
</dbReference>
<dbReference type="Gene3D" id="3.30.40.10">
    <property type="entry name" value="Zinc/RING finger domain, C3HC4 (zinc finger)"/>
    <property type="match status" value="1"/>
</dbReference>
<evidence type="ECO:0000313" key="9">
    <source>
        <dbReference type="Proteomes" id="UP001652642"/>
    </source>
</evidence>
<dbReference type="PANTHER" id="PTHR24103">
    <property type="entry name" value="E3 UBIQUITIN-PROTEIN LIGASE TRIM"/>
    <property type="match status" value="1"/>
</dbReference>
<evidence type="ECO:0000256" key="2">
    <source>
        <dbReference type="ARBA" id="ARBA00022771"/>
    </source>
</evidence>
<organism evidence="9 10">
    <name type="scientific">Pogona vitticeps</name>
    <name type="common">central bearded dragon</name>
    <dbReference type="NCBI Taxonomy" id="103695"/>
    <lineage>
        <taxon>Eukaryota</taxon>
        <taxon>Metazoa</taxon>
        <taxon>Chordata</taxon>
        <taxon>Craniata</taxon>
        <taxon>Vertebrata</taxon>
        <taxon>Euteleostomi</taxon>
        <taxon>Lepidosauria</taxon>
        <taxon>Squamata</taxon>
        <taxon>Bifurcata</taxon>
        <taxon>Unidentata</taxon>
        <taxon>Episquamata</taxon>
        <taxon>Toxicofera</taxon>
        <taxon>Iguania</taxon>
        <taxon>Acrodonta</taxon>
        <taxon>Agamidae</taxon>
        <taxon>Amphibolurinae</taxon>
        <taxon>Pogona</taxon>
    </lineage>
</organism>
<keyword evidence="1" id="KW-0479">Metal-binding</keyword>
<feature type="domain" description="RING-type" evidence="7">
    <location>
        <begin position="59"/>
        <end position="95"/>
    </location>
</feature>
<evidence type="ECO:0000259" key="8">
    <source>
        <dbReference type="PROSITE" id="PS50119"/>
    </source>
</evidence>
<evidence type="ECO:0000259" key="7">
    <source>
        <dbReference type="PROSITE" id="PS50089"/>
    </source>
</evidence>
<dbReference type="PROSITE" id="PS50089">
    <property type="entry name" value="ZF_RING_2"/>
    <property type="match status" value="1"/>
</dbReference>
<dbReference type="GeneID" id="110088039"/>
<keyword evidence="5" id="KW-0175">Coiled coil</keyword>
<dbReference type="InterPro" id="IPR001841">
    <property type="entry name" value="Znf_RING"/>
</dbReference>
<keyword evidence="3" id="KW-0862">Zinc</keyword>
<dbReference type="SUPFAM" id="SSF57850">
    <property type="entry name" value="RING/U-box"/>
    <property type="match status" value="1"/>
</dbReference>
<evidence type="ECO:0000256" key="4">
    <source>
        <dbReference type="PROSITE-ProRule" id="PRU00024"/>
    </source>
</evidence>
<name>A0ABM5FIT6_9SAUR</name>
<protein>
    <submittedName>
        <fullName evidence="10">Zinc finger protein RFP-like isoform X1</fullName>
    </submittedName>
</protein>
<dbReference type="SMART" id="SM00336">
    <property type="entry name" value="BBOX"/>
    <property type="match status" value="1"/>
</dbReference>
<dbReference type="SMART" id="SM00184">
    <property type="entry name" value="RING"/>
    <property type="match status" value="1"/>
</dbReference>
<dbReference type="RefSeq" id="XP_072845317.1">
    <property type="nucleotide sequence ID" value="XM_072989216.1"/>
</dbReference>
<dbReference type="PROSITE" id="PS50119">
    <property type="entry name" value="ZF_BBOX"/>
    <property type="match status" value="1"/>
</dbReference>
<dbReference type="InterPro" id="IPR017907">
    <property type="entry name" value="Znf_RING_CS"/>
</dbReference>
<feature type="coiled-coil region" evidence="5">
    <location>
        <begin position="225"/>
        <end position="274"/>
    </location>
</feature>
<dbReference type="SUPFAM" id="SSF57845">
    <property type="entry name" value="B-box zinc-binding domain"/>
    <property type="match status" value="1"/>
</dbReference>
<dbReference type="Gene3D" id="3.30.160.60">
    <property type="entry name" value="Classic Zinc Finger"/>
    <property type="match status" value="1"/>
</dbReference>
<feature type="domain" description="B box-type" evidence="8">
    <location>
        <begin position="126"/>
        <end position="167"/>
    </location>
</feature>
<reference evidence="9" key="1">
    <citation type="submission" date="2025-05" db="UniProtKB">
        <authorList>
            <consortium name="RefSeq"/>
        </authorList>
    </citation>
    <scope>NUCLEOTIDE SEQUENCE [LARGE SCALE GENOMIC DNA]</scope>
</reference>
<gene>
    <name evidence="10" type="primary">LOC110088039</name>
</gene>
<sequence>MMSRPICGAGRKGGRAKGAARDTSLQAWESETELASSLAGRTMDPSALLKRLGEEASSCPICGGCFQDPVSAPCGHTFCQGCLESRSGSSSCSQCGKTSPRESGAANPQLARIAEILRGLDLEGLEGEPVCERHRELLKLFCQEDKIPICLVCDLSKEHRHHTVVPAEEATQDYKEQFQKELKMWKQRRKNLQALKEMEDRRSWKFLEKLGSERMKIVSEFEQLHQFLEDQEEVLLTRLKQLEKEVITEERTIMSKLSEEISKLSDLISEMEEKYKQPVNEFLQVRTWICSLRHRKRLQSLDRFFQTIMWGDREERLHLHSEFRKRLKPHQTNLRLGRDPRII</sequence>
<accession>A0ABM5FIT6</accession>
<dbReference type="Pfam" id="PF13445">
    <property type="entry name" value="zf-RING_UBOX"/>
    <property type="match status" value="1"/>
</dbReference>
<evidence type="ECO:0000313" key="10">
    <source>
        <dbReference type="RefSeq" id="XP_072845317.1"/>
    </source>
</evidence>
<evidence type="ECO:0000256" key="6">
    <source>
        <dbReference type="SAM" id="MobiDB-lite"/>
    </source>
</evidence>
<reference evidence="10" key="2">
    <citation type="submission" date="2025-08" db="UniProtKB">
        <authorList>
            <consortium name="RefSeq"/>
        </authorList>
    </citation>
    <scope>IDENTIFICATION</scope>
</reference>
<keyword evidence="9" id="KW-1185">Reference proteome</keyword>
<evidence type="ECO:0000256" key="1">
    <source>
        <dbReference type="ARBA" id="ARBA00022723"/>
    </source>
</evidence>
<feature type="region of interest" description="Disordered" evidence="6">
    <location>
        <begin position="1"/>
        <end position="24"/>
    </location>
</feature>
<dbReference type="InterPro" id="IPR013083">
    <property type="entry name" value="Znf_RING/FYVE/PHD"/>
</dbReference>
<dbReference type="Proteomes" id="UP001652642">
    <property type="component" value="Chromosome 2"/>
</dbReference>
<keyword evidence="2 4" id="KW-0863">Zinc-finger</keyword>
<dbReference type="PROSITE" id="PS00518">
    <property type="entry name" value="ZF_RING_1"/>
    <property type="match status" value="1"/>
</dbReference>
<dbReference type="CDD" id="cd19762">
    <property type="entry name" value="Bbox2_TRIM7-like"/>
    <property type="match status" value="1"/>
</dbReference>
<evidence type="ECO:0000256" key="5">
    <source>
        <dbReference type="SAM" id="Coils"/>
    </source>
</evidence>